<evidence type="ECO:0000256" key="1">
    <source>
        <dbReference type="ARBA" id="ARBA00007430"/>
    </source>
</evidence>
<gene>
    <name evidence="5" type="ORF">H8698_05995</name>
</gene>
<feature type="region of interest" description="Disordered" evidence="2">
    <location>
        <begin position="614"/>
        <end position="634"/>
    </location>
</feature>
<sequence>MEYLNKLFRNRYLLLMDVLLSVLAYAIVIILMFPVASFGAYFIDSLPSIVLTVCVFASILFIFDMYNVYWMYASIKEYLKLLTACVTAGTVSMLVDIFLLHSALIYPKFCLAAKFAVMFLILALRFSIRVLQKLSNVSADKEGKRVLVIGAGQLCAMLLRDIRDNKHLHYNVVGLIDDDKVKKNQVMCGAKVLGGRSEIERICREKMVEEIVFAIYTLPLSEKKEILEICTKTGCKVKVMPGIEAVLSGNFGFNSMRNIEIEDLLEREPVKFDNNLIKEDLCGKTVLVTGGGGSIGSELCRQIIPFRPKLLIILDIYENTTYELQNELMEKYPDQQLEVLIASVRDKKRLDDIFSVYRPEIVFHAAAHKHVPLMEYSPCEAVKNNVFGTLNVAKCADEFGVRRFVMISTDKAVNPTNVMGATKRMCEMIIQTMAAESKTEFVAVRFGNVLGSNGSVIPRFKKQIAAGGPVTVTHPEITRFFMTIPEAARLVIQAAVNAQGGEIFVLDMGEPVKIYDLAQKMIRLAGFQPEGDIKIEFTGLRPGEKLYEELLMNEEGLRKTEHSKIFIGSPITINHNELQHKLQILSIALNIGDEAIKEALKEVVPTFVPEQAQEEHESEQDYAALSNSATVAVS</sequence>
<accession>A0A926DM49</accession>
<keyword evidence="3" id="KW-0472">Membrane</keyword>
<dbReference type="PANTHER" id="PTHR43318">
    <property type="entry name" value="UDP-N-ACETYLGLUCOSAMINE 4,6-DEHYDRATASE"/>
    <property type="match status" value="1"/>
</dbReference>
<dbReference type="InterPro" id="IPR036291">
    <property type="entry name" value="NAD(P)-bd_dom_sf"/>
</dbReference>
<comment type="similarity">
    <text evidence="1">Belongs to the polysaccharide synthase family.</text>
</comment>
<feature type="domain" description="Polysaccharide biosynthesis protein CapD-like" evidence="4">
    <location>
        <begin position="286"/>
        <end position="567"/>
    </location>
</feature>
<evidence type="ECO:0000259" key="4">
    <source>
        <dbReference type="Pfam" id="PF02719"/>
    </source>
</evidence>
<feature type="transmembrane region" description="Helical" evidence="3">
    <location>
        <begin position="12"/>
        <end position="43"/>
    </location>
</feature>
<dbReference type="InterPro" id="IPR003869">
    <property type="entry name" value="Polysac_CapD-like"/>
</dbReference>
<dbReference type="RefSeq" id="WP_249311702.1">
    <property type="nucleotide sequence ID" value="NZ_JACRSU010000002.1"/>
</dbReference>
<dbReference type="Gene3D" id="3.40.50.720">
    <property type="entry name" value="NAD(P)-binding Rossmann-like Domain"/>
    <property type="match status" value="2"/>
</dbReference>
<feature type="transmembrane region" description="Helical" evidence="3">
    <location>
        <begin position="49"/>
        <end position="69"/>
    </location>
</feature>
<dbReference type="SUPFAM" id="SSF51735">
    <property type="entry name" value="NAD(P)-binding Rossmann-fold domains"/>
    <property type="match status" value="1"/>
</dbReference>
<organism evidence="5 6">
    <name type="scientific">Congzhengia minquanensis</name>
    <dbReference type="NCBI Taxonomy" id="2763657"/>
    <lineage>
        <taxon>Bacteria</taxon>
        <taxon>Bacillati</taxon>
        <taxon>Bacillota</taxon>
        <taxon>Clostridia</taxon>
        <taxon>Eubacteriales</taxon>
        <taxon>Oscillospiraceae</taxon>
        <taxon>Congzhengia</taxon>
    </lineage>
</organism>
<name>A0A926DM49_9FIRM</name>
<dbReference type="AlphaFoldDB" id="A0A926DM49"/>
<dbReference type="InterPro" id="IPR051203">
    <property type="entry name" value="Polysaccharide_Synthase-Rel"/>
</dbReference>
<dbReference type="CDD" id="cd05237">
    <property type="entry name" value="UDP_invert_4-6DH_SDR_e"/>
    <property type="match status" value="1"/>
</dbReference>
<dbReference type="InterPro" id="IPR029063">
    <property type="entry name" value="SAM-dependent_MTases_sf"/>
</dbReference>
<feature type="compositionally biased region" description="Polar residues" evidence="2">
    <location>
        <begin position="625"/>
        <end position="634"/>
    </location>
</feature>
<dbReference type="EMBL" id="JACRSU010000002">
    <property type="protein sequence ID" value="MBC8540523.1"/>
    <property type="molecule type" value="Genomic_DNA"/>
</dbReference>
<dbReference type="Pfam" id="PF02719">
    <property type="entry name" value="Polysacc_synt_2"/>
    <property type="match status" value="1"/>
</dbReference>
<evidence type="ECO:0000256" key="3">
    <source>
        <dbReference type="SAM" id="Phobius"/>
    </source>
</evidence>
<evidence type="ECO:0000313" key="5">
    <source>
        <dbReference type="EMBL" id="MBC8540523.1"/>
    </source>
</evidence>
<dbReference type="Pfam" id="PF13727">
    <property type="entry name" value="CoA_binding_3"/>
    <property type="match status" value="1"/>
</dbReference>
<evidence type="ECO:0000313" key="6">
    <source>
        <dbReference type="Proteomes" id="UP000611762"/>
    </source>
</evidence>
<protein>
    <submittedName>
        <fullName evidence="5">Polysaccharide biosynthesis protein</fullName>
    </submittedName>
</protein>
<evidence type="ECO:0000256" key="2">
    <source>
        <dbReference type="SAM" id="MobiDB-lite"/>
    </source>
</evidence>
<dbReference type="Proteomes" id="UP000611762">
    <property type="component" value="Unassembled WGS sequence"/>
</dbReference>
<reference evidence="5" key="1">
    <citation type="submission" date="2020-08" db="EMBL/GenBank/DDBJ databases">
        <title>Genome public.</title>
        <authorList>
            <person name="Liu C."/>
            <person name="Sun Q."/>
        </authorList>
    </citation>
    <scope>NUCLEOTIDE SEQUENCE</scope>
    <source>
        <strain evidence="5">H8</strain>
    </source>
</reference>
<dbReference type="PANTHER" id="PTHR43318:SF1">
    <property type="entry name" value="POLYSACCHARIDE BIOSYNTHESIS PROTEIN EPSC-RELATED"/>
    <property type="match status" value="1"/>
</dbReference>
<feature type="transmembrane region" description="Helical" evidence="3">
    <location>
        <begin position="81"/>
        <end position="99"/>
    </location>
</feature>
<comment type="caution">
    <text evidence="5">The sequence shown here is derived from an EMBL/GenBank/DDBJ whole genome shotgun (WGS) entry which is preliminary data.</text>
</comment>
<proteinExistence type="inferred from homology"/>
<dbReference type="SUPFAM" id="SSF53335">
    <property type="entry name" value="S-adenosyl-L-methionine-dependent methyltransferases"/>
    <property type="match status" value="1"/>
</dbReference>
<keyword evidence="6" id="KW-1185">Reference proteome</keyword>
<keyword evidence="3" id="KW-1133">Transmembrane helix</keyword>
<keyword evidence="3" id="KW-0812">Transmembrane</keyword>